<dbReference type="AlphaFoldDB" id="A0A6A4QCU4"/>
<comment type="caution">
    <text evidence="1">The sequence shown here is derived from an EMBL/GenBank/DDBJ whole genome shotgun (WGS) entry which is preliminary data.</text>
</comment>
<dbReference type="Proteomes" id="UP000447434">
    <property type="component" value="Chromosome 6"/>
</dbReference>
<keyword evidence="2" id="KW-1185">Reference proteome</keyword>
<proteinExistence type="predicted"/>
<dbReference type="EMBL" id="WOCE01000006">
    <property type="protein sequence ID" value="KAE9611409.1"/>
    <property type="molecule type" value="Genomic_DNA"/>
</dbReference>
<evidence type="ECO:0000313" key="1">
    <source>
        <dbReference type="EMBL" id="KAE9611409.1"/>
    </source>
</evidence>
<accession>A0A6A4QCU4</accession>
<protein>
    <submittedName>
        <fullName evidence="1">Uncharacterized protein</fullName>
    </submittedName>
</protein>
<reference evidence="2" key="1">
    <citation type="journal article" date="2020" name="Nat. Commun.">
        <title>Genome sequence of the cluster root forming white lupin.</title>
        <authorList>
            <person name="Hufnagel B."/>
            <person name="Marques A."/>
            <person name="Soriano A."/>
            <person name="Marques L."/>
            <person name="Divol F."/>
            <person name="Doumas P."/>
            <person name="Sallet E."/>
            <person name="Mancinotti D."/>
            <person name="Carrere S."/>
            <person name="Marande W."/>
            <person name="Arribat S."/>
            <person name="Keller J."/>
            <person name="Huneau C."/>
            <person name="Blein T."/>
            <person name="Aime D."/>
            <person name="Laguerre M."/>
            <person name="Taylor J."/>
            <person name="Schubert V."/>
            <person name="Nelson M."/>
            <person name="Geu-Flores F."/>
            <person name="Crespi M."/>
            <person name="Gallardo-Guerrero K."/>
            <person name="Delaux P.-M."/>
            <person name="Salse J."/>
            <person name="Berges H."/>
            <person name="Guyot R."/>
            <person name="Gouzy J."/>
            <person name="Peret B."/>
        </authorList>
    </citation>
    <scope>NUCLEOTIDE SEQUENCE [LARGE SCALE GENOMIC DNA]</scope>
    <source>
        <strain evidence="2">cv. Amiga</strain>
    </source>
</reference>
<name>A0A6A4QCU4_LUPAL</name>
<gene>
    <name evidence="1" type="ORF">Lalb_Chr06g0162171</name>
</gene>
<sequence length="46" mass="5386">MRIGQRIFLSVKFIFLHPIINTLKNASCKKITYLHHHFSETSSSQI</sequence>
<evidence type="ECO:0000313" key="2">
    <source>
        <dbReference type="Proteomes" id="UP000447434"/>
    </source>
</evidence>
<organism evidence="1 2">
    <name type="scientific">Lupinus albus</name>
    <name type="common">White lupine</name>
    <name type="synonym">Lupinus termis</name>
    <dbReference type="NCBI Taxonomy" id="3870"/>
    <lineage>
        <taxon>Eukaryota</taxon>
        <taxon>Viridiplantae</taxon>
        <taxon>Streptophyta</taxon>
        <taxon>Embryophyta</taxon>
        <taxon>Tracheophyta</taxon>
        <taxon>Spermatophyta</taxon>
        <taxon>Magnoliopsida</taxon>
        <taxon>eudicotyledons</taxon>
        <taxon>Gunneridae</taxon>
        <taxon>Pentapetalae</taxon>
        <taxon>rosids</taxon>
        <taxon>fabids</taxon>
        <taxon>Fabales</taxon>
        <taxon>Fabaceae</taxon>
        <taxon>Papilionoideae</taxon>
        <taxon>50 kb inversion clade</taxon>
        <taxon>genistoids sensu lato</taxon>
        <taxon>core genistoids</taxon>
        <taxon>Genisteae</taxon>
        <taxon>Lupinus</taxon>
    </lineage>
</organism>